<reference evidence="5 6" key="1">
    <citation type="submission" date="2016-02" db="EMBL/GenBank/DDBJ databases">
        <title>Complete genome sequencing and analysis of ATSB10, Dyella thiooxydans isolated from rhizosphere soil of sunflower (Helianthus annuus L.).</title>
        <authorList>
            <person name="Lee Y."/>
            <person name="Hwangbo K."/>
            <person name="Chung H."/>
            <person name="Yoo J."/>
            <person name="Kim K.Y."/>
            <person name="Sa T.M."/>
            <person name="Um Y."/>
            <person name="Madhaiyan M."/>
        </authorList>
    </citation>
    <scope>NUCLEOTIDE SEQUENCE [LARGE SCALE GENOMIC DNA]</scope>
    <source>
        <strain evidence="5 6">ATSB10</strain>
    </source>
</reference>
<dbReference type="EMBL" id="CP014841">
    <property type="protein sequence ID" value="AND69142.1"/>
    <property type="molecule type" value="Genomic_DNA"/>
</dbReference>
<keyword evidence="2" id="KW-0560">Oxidoreductase</keyword>
<dbReference type="PROSITE" id="PS00061">
    <property type="entry name" value="ADH_SHORT"/>
    <property type="match status" value="1"/>
</dbReference>
<gene>
    <name evidence="5" type="ORF">ATSB10_16880</name>
</gene>
<dbReference type="SUPFAM" id="SSF51735">
    <property type="entry name" value="NAD(P)-binding Rossmann-fold domains"/>
    <property type="match status" value="1"/>
</dbReference>
<dbReference type="InterPro" id="IPR020904">
    <property type="entry name" value="Sc_DH/Rdtase_CS"/>
</dbReference>
<dbReference type="Pfam" id="PF00106">
    <property type="entry name" value="adh_short"/>
    <property type="match status" value="1"/>
</dbReference>
<evidence type="ECO:0000256" key="3">
    <source>
        <dbReference type="RuleBase" id="RU000363"/>
    </source>
</evidence>
<evidence type="ECO:0000259" key="4">
    <source>
        <dbReference type="SMART" id="SM00822"/>
    </source>
</evidence>
<dbReference type="InterPro" id="IPR002347">
    <property type="entry name" value="SDR_fam"/>
</dbReference>
<dbReference type="STRING" id="445710.ATSB10_16880"/>
<dbReference type="InterPro" id="IPR036291">
    <property type="entry name" value="NAD(P)-bd_dom_sf"/>
</dbReference>
<evidence type="ECO:0000256" key="1">
    <source>
        <dbReference type="ARBA" id="ARBA00006484"/>
    </source>
</evidence>
<evidence type="ECO:0000256" key="2">
    <source>
        <dbReference type="ARBA" id="ARBA00023002"/>
    </source>
</evidence>
<comment type="similarity">
    <text evidence="1 3">Belongs to the short-chain dehydrogenases/reductases (SDR) family.</text>
</comment>
<keyword evidence="6" id="KW-1185">Reference proteome</keyword>
<dbReference type="AlphaFoldDB" id="A0A160N1R1"/>
<dbReference type="PRINTS" id="PR00080">
    <property type="entry name" value="SDRFAMILY"/>
</dbReference>
<organism evidence="5 6">
    <name type="scientific">Dyella thiooxydans</name>
    <dbReference type="NCBI Taxonomy" id="445710"/>
    <lineage>
        <taxon>Bacteria</taxon>
        <taxon>Pseudomonadati</taxon>
        <taxon>Pseudomonadota</taxon>
        <taxon>Gammaproteobacteria</taxon>
        <taxon>Lysobacterales</taxon>
        <taxon>Rhodanobacteraceae</taxon>
        <taxon>Dyella</taxon>
    </lineage>
</organism>
<dbReference type="OrthoDB" id="9810734at2"/>
<dbReference type="Proteomes" id="UP000077255">
    <property type="component" value="Chromosome"/>
</dbReference>
<dbReference type="GO" id="GO:0016616">
    <property type="term" value="F:oxidoreductase activity, acting on the CH-OH group of donors, NAD or NADP as acceptor"/>
    <property type="evidence" value="ECO:0007669"/>
    <property type="project" value="UniProtKB-ARBA"/>
</dbReference>
<dbReference type="InterPro" id="IPR057326">
    <property type="entry name" value="KR_dom"/>
</dbReference>
<proteinExistence type="inferred from homology"/>
<dbReference type="KEGG" id="dtx:ATSB10_16880"/>
<feature type="domain" description="Ketoreductase" evidence="4">
    <location>
        <begin position="8"/>
        <end position="212"/>
    </location>
</feature>
<protein>
    <recommendedName>
        <fullName evidence="4">Ketoreductase domain-containing protein</fullName>
    </recommendedName>
</protein>
<dbReference type="SMART" id="SM00822">
    <property type="entry name" value="PKS_KR"/>
    <property type="match status" value="1"/>
</dbReference>
<dbReference type="PANTHER" id="PTHR43115:SF4">
    <property type="entry name" value="DEHYDROGENASE_REDUCTASE SDR FAMILY MEMBER 11"/>
    <property type="match status" value="1"/>
</dbReference>
<dbReference type="PATRIC" id="fig|445710.3.peg.1683"/>
<dbReference type="PIRSF" id="PIRSF000126">
    <property type="entry name" value="11-beta-HSD1"/>
    <property type="match status" value="1"/>
</dbReference>
<sequence length="249" mass="26896">MAKRLVGKVALVTGASSGIGEATAIALAEEGARVAVTARRRDRLEKLAETLAGLGAEPLVLEADLLDEHEAQRVVRETEAHYGRLDVLVNNAGVMYLEPVAEADLGRWRRMLELNVLSLIASTQAALAGMTARGDGHIVNVSSTAGRIANPNAAAYSATKFGVVAFSEALRREVYRHGIRVTVIEPGVVETELRDHIGHAATRDALNAWADSMRQLQSHDVAEAIAFCVTRPPHVNINELLMRPTDQER</sequence>
<name>A0A160N1R1_9GAMM</name>
<dbReference type="PANTHER" id="PTHR43115">
    <property type="entry name" value="DEHYDROGENASE/REDUCTASE SDR FAMILY MEMBER 11"/>
    <property type="match status" value="1"/>
</dbReference>
<dbReference type="Gene3D" id="3.40.50.720">
    <property type="entry name" value="NAD(P)-binding Rossmann-like Domain"/>
    <property type="match status" value="1"/>
</dbReference>
<dbReference type="FunFam" id="3.40.50.720:FF:000047">
    <property type="entry name" value="NADP-dependent L-serine/L-allo-threonine dehydrogenase"/>
    <property type="match status" value="1"/>
</dbReference>
<accession>A0A160N1R1</accession>
<dbReference type="PRINTS" id="PR00081">
    <property type="entry name" value="GDHRDH"/>
</dbReference>
<dbReference type="RefSeq" id="WP_063671981.1">
    <property type="nucleotide sequence ID" value="NZ_CP014841.1"/>
</dbReference>
<evidence type="ECO:0000313" key="5">
    <source>
        <dbReference type="EMBL" id="AND69142.1"/>
    </source>
</evidence>
<evidence type="ECO:0000313" key="6">
    <source>
        <dbReference type="Proteomes" id="UP000077255"/>
    </source>
</evidence>